<feature type="transmembrane region" description="Helical" evidence="7">
    <location>
        <begin position="140"/>
        <end position="158"/>
    </location>
</feature>
<evidence type="ECO:0000256" key="4">
    <source>
        <dbReference type="ARBA" id="ARBA00022692"/>
    </source>
</evidence>
<feature type="transmembrane region" description="Helical" evidence="7">
    <location>
        <begin position="81"/>
        <end position="104"/>
    </location>
</feature>
<dbReference type="GO" id="GO:0005886">
    <property type="term" value="C:plasma membrane"/>
    <property type="evidence" value="ECO:0007669"/>
    <property type="project" value="UniProtKB-SubCell"/>
</dbReference>
<evidence type="ECO:0000256" key="2">
    <source>
        <dbReference type="ARBA" id="ARBA00022448"/>
    </source>
</evidence>
<keyword evidence="10" id="KW-1185">Reference proteome</keyword>
<proteinExistence type="inferred from homology"/>
<organism evidence="9 10">
    <name type="scientific">Wenzhouxiangella sediminis</name>
    <dbReference type="NCBI Taxonomy" id="1792836"/>
    <lineage>
        <taxon>Bacteria</taxon>
        <taxon>Pseudomonadati</taxon>
        <taxon>Pseudomonadota</taxon>
        <taxon>Gammaproteobacteria</taxon>
        <taxon>Chromatiales</taxon>
        <taxon>Wenzhouxiangellaceae</taxon>
        <taxon>Wenzhouxiangella</taxon>
    </lineage>
</organism>
<evidence type="ECO:0000259" key="8">
    <source>
        <dbReference type="PROSITE" id="PS50928"/>
    </source>
</evidence>
<evidence type="ECO:0000256" key="7">
    <source>
        <dbReference type="RuleBase" id="RU363032"/>
    </source>
</evidence>
<dbReference type="Gene3D" id="1.10.3720.10">
    <property type="entry name" value="MetI-like"/>
    <property type="match status" value="1"/>
</dbReference>
<keyword evidence="6 7" id="KW-0472">Membrane</keyword>
<evidence type="ECO:0000256" key="1">
    <source>
        <dbReference type="ARBA" id="ARBA00004651"/>
    </source>
</evidence>
<dbReference type="CDD" id="cd06261">
    <property type="entry name" value="TM_PBP2"/>
    <property type="match status" value="1"/>
</dbReference>
<evidence type="ECO:0000256" key="3">
    <source>
        <dbReference type="ARBA" id="ARBA00022475"/>
    </source>
</evidence>
<keyword evidence="2 7" id="KW-0813">Transport</keyword>
<dbReference type="PANTHER" id="PTHR43386">
    <property type="entry name" value="OLIGOPEPTIDE TRANSPORT SYSTEM PERMEASE PROTEIN APPC"/>
    <property type="match status" value="1"/>
</dbReference>
<dbReference type="AlphaFoldDB" id="A0A3E1K4Y9"/>
<comment type="similarity">
    <text evidence="7">Belongs to the binding-protein-dependent transport system permease family.</text>
</comment>
<feature type="transmembrane region" description="Helical" evidence="7">
    <location>
        <begin position="111"/>
        <end position="134"/>
    </location>
</feature>
<dbReference type="OrthoDB" id="9805884at2"/>
<sequence length="285" mass="30703">MTAPVTLRRRLAGLDRLPVALMAVFLAAAAGVWCGLWGTDWSTISGTLREPPSPEHWLGTNRLGQDILERLLAGTATAFEVGLLVAVASVALGAALGGLAGFHAGRRIDTLLTWVIGTIDAIPFYLFVAAIAFAMRGWPGAMQLAMILSFWTLTARLVRTESMRLREREFIAAARASGSTNRRILLRHILPNLAPLLLVQASLAFVAAVKAEVVLSFLGIGLQDSISWGIMIAEASQEILAGHFTNFIAASLALFVLVLSINSLSDGLQERLDPRVRRTPTERLA</sequence>
<name>A0A3E1K4Y9_9GAMM</name>
<dbReference type="EMBL" id="QUZK01000052">
    <property type="protein sequence ID" value="RFF29085.1"/>
    <property type="molecule type" value="Genomic_DNA"/>
</dbReference>
<keyword evidence="4 7" id="KW-0812">Transmembrane</keyword>
<feature type="domain" description="ABC transmembrane type-1" evidence="8">
    <location>
        <begin position="79"/>
        <end position="265"/>
    </location>
</feature>
<feature type="transmembrane region" description="Helical" evidence="7">
    <location>
        <begin position="17"/>
        <end position="38"/>
    </location>
</feature>
<accession>A0A3E1K4Y9</accession>
<dbReference type="PANTHER" id="PTHR43386:SF23">
    <property type="entry name" value="ABC TRANSPORTER"/>
    <property type="match status" value="1"/>
</dbReference>
<evidence type="ECO:0000256" key="5">
    <source>
        <dbReference type="ARBA" id="ARBA00022989"/>
    </source>
</evidence>
<feature type="transmembrane region" description="Helical" evidence="7">
    <location>
        <begin position="244"/>
        <end position="264"/>
    </location>
</feature>
<dbReference type="RefSeq" id="WP_116651891.1">
    <property type="nucleotide sequence ID" value="NZ_QUZK01000052.1"/>
</dbReference>
<dbReference type="SUPFAM" id="SSF161098">
    <property type="entry name" value="MetI-like"/>
    <property type="match status" value="1"/>
</dbReference>
<keyword evidence="3" id="KW-1003">Cell membrane</keyword>
<dbReference type="PROSITE" id="PS50928">
    <property type="entry name" value="ABC_TM1"/>
    <property type="match status" value="1"/>
</dbReference>
<dbReference type="InterPro" id="IPR000515">
    <property type="entry name" value="MetI-like"/>
</dbReference>
<keyword evidence="5 7" id="KW-1133">Transmembrane helix</keyword>
<feature type="transmembrane region" description="Helical" evidence="7">
    <location>
        <begin position="189"/>
        <end position="208"/>
    </location>
</feature>
<dbReference type="Proteomes" id="UP000260351">
    <property type="component" value="Unassembled WGS sequence"/>
</dbReference>
<dbReference type="InterPro" id="IPR050366">
    <property type="entry name" value="BP-dependent_transpt_permease"/>
</dbReference>
<dbReference type="Pfam" id="PF00528">
    <property type="entry name" value="BPD_transp_1"/>
    <property type="match status" value="1"/>
</dbReference>
<dbReference type="InterPro" id="IPR035906">
    <property type="entry name" value="MetI-like_sf"/>
</dbReference>
<gene>
    <name evidence="9" type="ORF">DZC52_14620</name>
</gene>
<reference evidence="9 10" key="1">
    <citation type="submission" date="2018-08" db="EMBL/GenBank/DDBJ databases">
        <title>Wenzhouxiangella salilacus sp. nov., a novel bacterium isolated from a saline lake in Xinjiang Province, China.</title>
        <authorList>
            <person name="Han S."/>
        </authorList>
    </citation>
    <scope>NUCLEOTIDE SEQUENCE [LARGE SCALE GENOMIC DNA]</scope>
    <source>
        <strain evidence="9 10">XDB06</strain>
    </source>
</reference>
<evidence type="ECO:0000313" key="10">
    <source>
        <dbReference type="Proteomes" id="UP000260351"/>
    </source>
</evidence>
<evidence type="ECO:0000256" key="6">
    <source>
        <dbReference type="ARBA" id="ARBA00023136"/>
    </source>
</evidence>
<comment type="subcellular location">
    <subcellularLocation>
        <location evidence="1 7">Cell membrane</location>
        <topology evidence="1 7">Multi-pass membrane protein</topology>
    </subcellularLocation>
</comment>
<comment type="caution">
    <text evidence="9">The sequence shown here is derived from an EMBL/GenBank/DDBJ whole genome shotgun (WGS) entry which is preliminary data.</text>
</comment>
<dbReference type="GO" id="GO:0055085">
    <property type="term" value="P:transmembrane transport"/>
    <property type="evidence" value="ECO:0007669"/>
    <property type="project" value="InterPro"/>
</dbReference>
<evidence type="ECO:0000313" key="9">
    <source>
        <dbReference type="EMBL" id="RFF29085.1"/>
    </source>
</evidence>
<protein>
    <submittedName>
        <fullName evidence="9">ABC transporter permease</fullName>
    </submittedName>
</protein>